<evidence type="ECO:0000313" key="2">
    <source>
        <dbReference type="Proteomes" id="UP001433508"/>
    </source>
</evidence>
<proteinExistence type="predicted"/>
<accession>A0ACC3SUS3</accession>
<gene>
    <name evidence="1" type="ORF">V1525DRAFT_435052</name>
</gene>
<protein>
    <submittedName>
        <fullName evidence="1">Uncharacterized protein</fullName>
    </submittedName>
</protein>
<sequence>MSAFLIFRELNARLAFVAAVSSLGSMGFGFDNNWWGGALGLSEFKETFGKLDPLSGNYYLPSSYTSAGTGLGSGGIIIGCLIAPYCARVFGRKRSFLAIAALLALGTIVEVTTVGSFWQLTVGKIVACAGIGLASNIVPLYLAECSPASIRDKYLTRSKWSYLIVIICQMFVPVAITASYPFLPESPRYLVFRGRLQQAKAVIMDLYGNDYDAESEIGFLEMQLEEQRAHHNATSFVDCFRGSNLHRTITAMGVQILQQAQGVSFVNNYVVVFMQQLGFNNALSSNVIVIGCGWAANVFCFYMFSRIGRRPILLVGAFAMAIMMFVIGGLASKGTDHLTSSAKSAAVAMLILWQVSMHASWSPGIWIITGEIGTAQLRERTVLLASLGSFVTSVPINFVNPFVQRAIGGSVTFIYGGFSILACVFVYFVVPETRSRSLEELDEIFQAGISARKFSSYECHGLGAEIAKLENRRVEFDEKHSENLVENSNSKV</sequence>
<comment type="caution">
    <text evidence="1">The sequence shown here is derived from an EMBL/GenBank/DDBJ whole genome shotgun (WGS) entry which is preliminary data.</text>
</comment>
<keyword evidence="2" id="KW-1185">Reference proteome</keyword>
<evidence type="ECO:0000313" key="1">
    <source>
        <dbReference type="EMBL" id="KAK9235055.1"/>
    </source>
</evidence>
<organism evidence="1 2">
    <name type="scientific">Lipomyces kononenkoae</name>
    <name type="common">Yeast</name>
    <dbReference type="NCBI Taxonomy" id="34357"/>
    <lineage>
        <taxon>Eukaryota</taxon>
        <taxon>Fungi</taxon>
        <taxon>Dikarya</taxon>
        <taxon>Ascomycota</taxon>
        <taxon>Saccharomycotina</taxon>
        <taxon>Lipomycetes</taxon>
        <taxon>Lipomycetales</taxon>
        <taxon>Lipomycetaceae</taxon>
        <taxon>Lipomyces</taxon>
    </lineage>
</organism>
<dbReference type="EMBL" id="MU971434">
    <property type="protein sequence ID" value="KAK9235055.1"/>
    <property type="molecule type" value="Genomic_DNA"/>
</dbReference>
<name>A0ACC3SUS3_LIPKO</name>
<reference evidence="2" key="1">
    <citation type="journal article" date="2024" name="Front. Bioeng. Biotechnol.">
        <title>Genome-scale model development and genomic sequencing of the oleaginous clade Lipomyces.</title>
        <authorList>
            <person name="Czajka J.J."/>
            <person name="Han Y."/>
            <person name="Kim J."/>
            <person name="Mondo S.J."/>
            <person name="Hofstad B.A."/>
            <person name="Robles A."/>
            <person name="Haridas S."/>
            <person name="Riley R."/>
            <person name="LaButti K."/>
            <person name="Pangilinan J."/>
            <person name="Andreopoulos W."/>
            <person name="Lipzen A."/>
            <person name="Yan J."/>
            <person name="Wang M."/>
            <person name="Ng V."/>
            <person name="Grigoriev I.V."/>
            <person name="Spatafora J.W."/>
            <person name="Magnuson J.K."/>
            <person name="Baker S.E."/>
            <person name="Pomraning K.R."/>
        </authorList>
    </citation>
    <scope>NUCLEOTIDE SEQUENCE [LARGE SCALE GENOMIC DNA]</scope>
    <source>
        <strain evidence="2">CBS 7786</strain>
    </source>
</reference>
<dbReference type="Proteomes" id="UP001433508">
    <property type="component" value="Unassembled WGS sequence"/>
</dbReference>